<dbReference type="AlphaFoldDB" id="A0A9Q1C636"/>
<dbReference type="EMBL" id="JAIZAY010000006">
    <property type="protein sequence ID" value="KAJ8039993.1"/>
    <property type="molecule type" value="Genomic_DNA"/>
</dbReference>
<dbReference type="Proteomes" id="UP001152320">
    <property type="component" value="Chromosome 6"/>
</dbReference>
<evidence type="ECO:0000256" key="1">
    <source>
        <dbReference type="SAM" id="MobiDB-lite"/>
    </source>
</evidence>
<evidence type="ECO:0000256" key="2">
    <source>
        <dbReference type="SAM" id="Phobius"/>
    </source>
</evidence>
<protein>
    <submittedName>
        <fullName evidence="3">Uncharacterized protein</fullName>
    </submittedName>
</protein>
<evidence type="ECO:0000313" key="3">
    <source>
        <dbReference type="EMBL" id="KAJ8039993.1"/>
    </source>
</evidence>
<sequence>MEQQQQTAKTDSPKGGPKDGWITKGRIGRRSMGQAGGQVHCQGQFHCQGQVQGRQTIPDQVHVQGQVHFQGHYSQVDCQGQVHWSSSSLQDQFTVKFKVIVMLLPKVTFIVSLLISGLYPNRANCMLAFQVHGATADSNSRLGNT</sequence>
<gene>
    <name evidence="3" type="ORF">HOLleu_14172</name>
</gene>
<feature type="transmembrane region" description="Helical" evidence="2">
    <location>
        <begin position="99"/>
        <end position="119"/>
    </location>
</feature>
<accession>A0A9Q1C636</accession>
<reference evidence="3" key="1">
    <citation type="submission" date="2021-10" db="EMBL/GenBank/DDBJ databases">
        <title>Tropical sea cucumber genome reveals ecological adaptation and Cuvierian tubules defense mechanism.</title>
        <authorList>
            <person name="Chen T."/>
        </authorList>
    </citation>
    <scope>NUCLEOTIDE SEQUENCE</scope>
    <source>
        <strain evidence="3">Nanhai2018</strain>
        <tissue evidence="3">Muscle</tissue>
    </source>
</reference>
<keyword evidence="4" id="KW-1185">Reference proteome</keyword>
<proteinExistence type="predicted"/>
<keyword evidence="2" id="KW-1133">Transmembrane helix</keyword>
<feature type="compositionally biased region" description="Polar residues" evidence="1">
    <location>
        <begin position="1"/>
        <end position="10"/>
    </location>
</feature>
<evidence type="ECO:0000313" key="4">
    <source>
        <dbReference type="Proteomes" id="UP001152320"/>
    </source>
</evidence>
<feature type="region of interest" description="Disordered" evidence="1">
    <location>
        <begin position="1"/>
        <end position="25"/>
    </location>
</feature>
<keyword evidence="2" id="KW-0472">Membrane</keyword>
<keyword evidence="2" id="KW-0812">Transmembrane</keyword>
<comment type="caution">
    <text evidence="3">The sequence shown here is derived from an EMBL/GenBank/DDBJ whole genome shotgun (WGS) entry which is preliminary data.</text>
</comment>
<name>A0A9Q1C636_HOLLE</name>
<organism evidence="3 4">
    <name type="scientific">Holothuria leucospilota</name>
    <name type="common">Black long sea cucumber</name>
    <name type="synonym">Mertensiothuria leucospilota</name>
    <dbReference type="NCBI Taxonomy" id="206669"/>
    <lineage>
        <taxon>Eukaryota</taxon>
        <taxon>Metazoa</taxon>
        <taxon>Echinodermata</taxon>
        <taxon>Eleutherozoa</taxon>
        <taxon>Echinozoa</taxon>
        <taxon>Holothuroidea</taxon>
        <taxon>Aspidochirotacea</taxon>
        <taxon>Aspidochirotida</taxon>
        <taxon>Holothuriidae</taxon>
        <taxon>Holothuria</taxon>
    </lineage>
</organism>